<evidence type="ECO:0000256" key="5">
    <source>
        <dbReference type="PROSITE-ProRule" id="PRU00267"/>
    </source>
</evidence>
<dbReference type="Pfam" id="PF00505">
    <property type="entry name" value="HMG_box"/>
    <property type="match status" value="1"/>
</dbReference>
<evidence type="ECO:0000259" key="7">
    <source>
        <dbReference type="PROSITE" id="PS50118"/>
    </source>
</evidence>
<evidence type="ECO:0000256" key="1">
    <source>
        <dbReference type="ARBA" id="ARBA00023015"/>
    </source>
</evidence>
<keyword evidence="2 5" id="KW-0238">DNA-binding</keyword>
<dbReference type="InterPro" id="IPR036910">
    <property type="entry name" value="HMG_box_dom_sf"/>
</dbReference>
<keyword evidence="3" id="KW-0804">Transcription</keyword>
<proteinExistence type="predicted"/>
<organism evidence="8 9">
    <name type="scientific">Cryptolaemus montrouzieri</name>
    <dbReference type="NCBI Taxonomy" id="559131"/>
    <lineage>
        <taxon>Eukaryota</taxon>
        <taxon>Metazoa</taxon>
        <taxon>Ecdysozoa</taxon>
        <taxon>Arthropoda</taxon>
        <taxon>Hexapoda</taxon>
        <taxon>Insecta</taxon>
        <taxon>Pterygota</taxon>
        <taxon>Neoptera</taxon>
        <taxon>Endopterygota</taxon>
        <taxon>Coleoptera</taxon>
        <taxon>Polyphaga</taxon>
        <taxon>Cucujiformia</taxon>
        <taxon>Coccinelloidea</taxon>
        <taxon>Coccinellidae</taxon>
        <taxon>Scymninae</taxon>
        <taxon>Scymnini</taxon>
        <taxon>Cryptolaemus</taxon>
    </lineage>
</organism>
<evidence type="ECO:0000256" key="6">
    <source>
        <dbReference type="SAM" id="MobiDB-lite"/>
    </source>
</evidence>
<evidence type="ECO:0000256" key="3">
    <source>
        <dbReference type="ARBA" id="ARBA00023163"/>
    </source>
</evidence>
<keyword evidence="9" id="KW-1185">Reference proteome</keyword>
<evidence type="ECO:0000256" key="2">
    <source>
        <dbReference type="ARBA" id="ARBA00023125"/>
    </source>
</evidence>
<dbReference type="SUPFAM" id="SSF47095">
    <property type="entry name" value="HMG-box"/>
    <property type="match status" value="1"/>
</dbReference>
<dbReference type="EMBL" id="JABFTP020000001">
    <property type="protein sequence ID" value="KAL3265710.1"/>
    <property type="molecule type" value="Genomic_DNA"/>
</dbReference>
<dbReference type="AlphaFoldDB" id="A0ABD2MH98"/>
<sequence>MLQQQQKLQELQGQITAQYAASAGAVGGPQGLMFLPFLEHLRGLPTGMPPGVAKNALANQMLPPQQIPNWTAHLSHIQQSSNAINLEKRTPPPQRTPSPQVPPSDPDAPLNLTKPKSSSSESAGSSPHSSSTPMGYTHIAEQPVAATAPKLLPPGLVMPRAFMPYAGLPPQFSPLPPTNERKISRDGLSNDKQQHFPLNIYGLPAPPNLGGRSLKDDGGFKEESDFMAACHMWGPDQNYKLDENSEKAKIIRQQAKRDAENKPHIKRPMNAFMVWAKDERRKILKACPDMHNSNISKILGARWKGMSNSEKQPYYEEQSRLSKLHMEKHPDYRYRPRPKRTCIVDGKKMRISEYKMLMRQRRQEMRQLWCRDGNDMNFPMGGNDMGPGSSASGRPSVSPPMNFLNGGAGPSSEGFFYPQEGHSPDVMNFSKDHSTAMSYETSSPRREED</sequence>
<dbReference type="GO" id="GO:0003677">
    <property type="term" value="F:DNA binding"/>
    <property type="evidence" value="ECO:0007669"/>
    <property type="project" value="UniProtKB-UniRule"/>
</dbReference>
<comment type="caution">
    <text evidence="8">The sequence shown here is derived from an EMBL/GenBank/DDBJ whole genome shotgun (WGS) entry which is preliminary data.</text>
</comment>
<dbReference type="GO" id="GO:0005634">
    <property type="term" value="C:nucleus"/>
    <property type="evidence" value="ECO:0007669"/>
    <property type="project" value="UniProtKB-UniRule"/>
</dbReference>
<feature type="region of interest" description="Disordered" evidence="6">
    <location>
        <begin position="87"/>
        <end position="135"/>
    </location>
</feature>
<dbReference type="PANTHER" id="PTHR45789">
    <property type="entry name" value="FI18025P1"/>
    <property type="match status" value="1"/>
</dbReference>
<feature type="compositionally biased region" description="Pro residues" evidence="6">
    <location>
        <begin position="91"/>
        <end position="106"/>
    </location>
</feature>
<dbReference type="Proteomes" id="UP001516400">
    <property type="component" value="Unassembled WGS sequence"/>
</dbReference>
<evidence type="ECO:0000313" key="9">
    <source>
        <dbReference type="Proteomes" id="UP001516400"/>
    </source>
</evidence>
<evidence type="ECO:0000256" key="4">
    <source>
        <dbReference type="ARBA" id="ARBA00023242"/>
    </source>
</evidence>
<feature type="region of interest" description="Disordered" evidence="6">
    <location>
        <begin position="381"/>
        <end position="449"/>
    </location>
</feature>
<dbReference type="SMART" id="SM00398">
    <property type="entry name" value="HMG"/>
    <property type="match status" value="1"/>
</dbReference>
<dbReference type="PANTHER" id="PTHR45789:SF2">
    <property type="entry name" value="FI18025P1"/>
    <property type="match status" value="1"/>
</dbReference>
<feature type="DNA-binding region" description="HMG box" evidence="5">
    <location>
        <begin position="265"/>
        <end position="333"/>
    </location>
</feature>
<feature type="compositionally biased region" description="Low complexity" evidence="6">
    <location>
        <begin position="117"/>
        <end position="131"/>
    </location>
</feature>
<accession>A0ABD2MH98</accession>
<dbReference type="PROSITE" id="PS50118">
    <property type="entry name" value="HMG_BOX_2"/>
    <property type="match status" value="1"/>
</dbReference>
<dbReference type="InterPro" id="IPR009071">
    <property type="entry name" value="HMG_box_dom"/>
</dbReference>
<feature type="domain" description="HMG box" evidence="7">
    <location>
        <begin position="265"/>
        <end position="333"/>
    </location>
</feature>
<evidence type="ECO:0000313" key="8">
    <source>
        <dbReference type="EMBL" id="KAL3265710.1"/>
    </source>
</evidence>
<protein>
    <recommendedName>
        <fullName evidence="7">HMG box domain-containing protein</fullName>
    </recommendedName>
</protein>
<dbReference type="InterPro" id="IPR051356">
    <property type="entry name" value="SOX/SOX-like_TF"/>
</dbReference>
<keyword evidence="1" id="KW-0805">Transcription regulation</keyword>
<name>A0ABD2MH98_9CUCU</name>
<gene>
    <name evidence="8" type="ORF">HHI36_009913</name>
</gene>
<dbReference type="CDD" id="cd22042">
    <property type="entry name" value="HMG-box_EGL13-like"/>
    <property type="match status" value="1"/>
</dbReference>
<reference evidence="8 9" key="1">
    <citation type="journal article" date="2021" name="BMC Biol.">
        <title>Horizontally acquired antibacterial genes associated with adaptive radiation of ladybird beetles.</title>
        <authorList>
            <person name="Li H.S."/>
            <person name="Tang X.F."/>
            <person name="Huang Y.H."/>
            <person name="Xu Z.Y."/>
            <person name="Chen M.L."/>
            <person name="Du X.Y."/>
            <person name="Qiu B.Y."/>
            <person name="Chen P.T."/>
            <person name="Zhang W."/>
            <person name="Slipinski A."/>
            <person name="Escalona H.E."/>
            <person name="Waterhouse R.M."/>
            <person name="Zwick A."/>
            <person name="Pang H."/>
        </authorList>
    </citation>
    <scope>NUCLEOTIDE SEQUENCE [LARGE SCALE GENOMIC DNA]</scope>
    <source>
        <strain evidence="8">SYSU2018</strain>
    </source>
</reference>
<keyword evidence="4 5" id="KW-0539">Nucleus</keyword>
<dbReference type="Gene3D" id="1.10.30.10">
    <property type="entry name" value="High mobility group box domain"/>
    <property type="match status" value="1"/>
</dbReference>
<dbReference type="FunFam" id="1.10.30.10:FF:000003">
    <property type="entry name" value="Putative transcription factor SOX-6"/>
    <property type="match status" value="1"/>
</dbReference>